<dbReference type="STRING" id="1121959.SAMN02746009_01075"/>
<reference evidence="2" key="1">
    <citation type="submission" date="2016-11" db="EMBL/GenBank/DDBJ databases">
        <authorList>
            <person name="Varghese N."/>
            <person name="Submissions S."/>
        </authorList>
    </citation>
    <scope>NUCLEOTIDE SEQUENCE [LARGE SCALE GENOMIC DNA]</scope>
    <source>
        <strain evidence="2">DSM 18569</strain>
    </source>
</reference>
<dbReference type="Gene3D" id="3.40.30.10">
    <property type="entry name" value="Glutaredoxin"/>
    <property type="match status" value="1"/>
</dbReference>
<organism evidence="1 2">
    <name type="scientific">Hymenobacter psychrotolerans DSM 18569</name>
    <dbReference type="NCBI Taxonomy" id="1121959"/>
    <lineage>
        <taxon>Bacteria</taxon>
        <taxon>Pseudomonadati</taxon>
        <taxon>Bacteroidota</taxon>
        <taxon>Cytophagia</taxon>
        <taxon>Cytophagales</taxon>
        <taxon>Hymenobacteraceae</taxon>
        <taxon>Hymenobacter</taxon>
    </lineage>
</organism>
<proteinExistence type="predicted"/>
<dbReference type="OrthoDB" id="882770at2"/>
<evidence type="ECO:0000313" key="1">
    <source>
        <dbReference type="EMBL" id="SHK51834.1"/>
    </source>
</evidence>
<sequence length="118" mass="13617">MKVAERQHVHDVNDAALRQLTREHLKVFAKFTSENCETCELLAAPFTEFATAEEFQHILFVRLDSGENPVAKKMMQEKTAPFFVSYCQGRLLECDMLTQETEMRDMVRRLGEFAPLSS</sequence>
<dbReference type="AlphaFoldDB" id="A0A1M6T4J1"/>
<dbReference type="EMBL" id="FRAS01000003">
    <property type="protein sequence ID" value="SHK51834.1"/>
    <property type="molecule type" value="Genomic_DNA"/>
</dbReference>
<keyword evidence="2" id="KW-1185">Reference proteome</keyword>
<dbReference type="InterPro" id="IPR036249">
    <property type="entry name" value="Thioredoxin-like_sf"/>
</dbReference>
<dbReference type="SUPFAM" id="SSF52833">
    <property type="entry name" value="Thioredoxin-like"/>
    <property type="match status" value="1"/>
</dbReference>
<gene>
    <name evidence="1" type="ORF">SAMN02746009_01075</name>
</gene>
<dbReference type="RefSeq" id="WP_073281846.1">
    <property type="nucleotide sequence ID" value="NZ_FRAS01000003.1"/>
</dbReference>
<name>A0A1M6T4J1_9BACT</name>
<accession>A0A1M6T4J1</accession>
<dbReference type="CDD" id="cd02947">
    <property type="entry name" value="TRX_family"/>
    <property type="match status" value="1"/>
</dbReference>
<dbReference type="Proteomes" id="UP000183947">
    <property type="component" value="Unassembled WGS sequence"/>
</dbReference>
<evidence type="ECO:0000313" key="2">
    <source>
        <dbReference type="Proteomes" id="UP000183947"/>
    </source>
</evidence>
<evidence type="ECO:0008006" key="3">
    <source>
        <dbReference type="Google" id="ProtNLM"/>
    </source>
</evidence>
<protein>
    <recommendedName>
        <fullName evidence="3">Thioredoxin</fullName>
    </recommendedName>
</protein>